<evidence type="ECO:0000259" key="4">
    <source>
        <dbReference type="SMART" id="SM00470"/>
    </source>
</evidence>
<dbReference type="Pfam" id="PF17762">
    <property type="entry name" value="HTH_ParB"/>
    <property type="match status" value="1"/>
</dbReference>
<feature type="domain" description="ParB-like N-terminal" evidence="4">
    <location>
        <begin position="106"/>
        <end position="196"/>
    </location>
</feature>
<dbReference type="OrthoDB" id="8702972at2"/>
<evidence type="ECO:0000256" key="2">
    <source>
        <dbReference type="ARBA" id="ARBA00022829"/>
    </source>
</evidence>
<dbReference type="SUPFAM" id="SSF110849">
    <property type="entry name" value="ParB/Sulfiredoxin"/>
    <property type="match status" value="1"/>
</dbReference>
<protein>
    <submittedName>
        <fullName evidence="5">ParB/RepB/Spo0J family partition protein</fullName>
    </submittedName>
</protein>
<gene>
    <name evidence="5" type="ORF">DDF84_033020</name>
</gene>
<dbReference type="GO" id="GO:0007059">
    <property type="term" value="P:chromosome segregation"/>
    <property type="evidence" value="ECO:0007669"/>
    <property type="project" value="UniProtKB-KW"/>
</dbReference>
<comment type="similarity">
    <text evidence="1">Belongs to the ParB family.</text>
</comment>
<evidence type="ECO:0000256" key="3">
    <source>
        <dbReference type="SAM" id="MobiDB-lite"/>
    </source>
</evidence>
<accession>A0A2L0XD33</accession>
<dbReference type="PANTHER" id="PTHR33375:SF1">
    <property type="entry name" value="CHROMOSOME-PARTITIONING PROTEIN PARB-RELATED"/>
    <property type="match status" value="1"/>
</dbReference>
<feature type="compositionally biased region" description="Pro residues" evidence="3">
    <location>
        <begin position="57"/>
        <end position="80"/>
    </location>
</feature>
<dbReference type="SUPFAM" id="SSF109709">
    <property type="entry name" value="KorB DNA-binding domain-like"/>
    <property type="match status" value="1"/>
</dbReference>
<name>A0A2L0XD33_9BURK</name>
<evidence type="ECO:0000256" key="1">
    <source>
        <dbReference type="ARBA" id="ARBA00006295"/>
    </source>
</evidence>
<sequence>MKQSRRLGHDAARPPAAEAPPQHIQGVVVPAEMPSANLNRPMSEILREQGILDEDPLAPPPPLQSTPAPAAAPTPSPSPRTAPVSGGASGVSPPPKALHIPIGSQQMLPMDQIDVSPHQPRLVFDQDALASLTSTIDLVGLNNPITVRRKEDGRFELIAGERRFRAFQLKHEAYIPGFVRDLGEKEAAILAMTDNDAREDLSDFERALGYQRLLKLGHCLNQMDISRCVGRSMATVSRCLAYFKLPQVVIDMLMQRPGLIGTKVVADFVAFHEQGCTELVIAAVVKVEKGMSQENALNWLKAEARKLTNPAAVVIPRRLQMSGKPVADAKIDGRNLILKCPKDVNPELLLRTIEKFLSEAAADDLDEAA</sequence>
<dbReference type="EMBL" id="CP037902">
    <property type="protein sequence ID" value="QBP14525.1"/>
    <property type="molecule type" value="Genomic_DNA"/>
</dbReference>
<dbReference type="InterPro" id="IPR050336">
    <property type="entry name" value="Chromosome_partition/occlusion"/>
</dbReference>
<geneLocation type="plasmid" evidence="5">
    <name>p1</name>
</geneLocation>
<dbReference type="InterPro" id="IPR004437">
    <property type="entry name" value="ParB/RepB/Spo0J"/>
</dbReference>
<dbReference type="PANTHER" id="PTHR33375">
    <property type="entry name" value="CHROMOSOME-PARTITIONING PROTEIN PARB-RELATED"/>
    <property type="match status" value="1"/>
</dbReference>
<dbReference type="Proteomes" id="UP000253772">
    <property type="component" value="Plasmid p1"/>
</dbReference>
<dbReference type="AlphaFoldDB" id="A0A2L0XD33"/>
<dbReference type="GO" id="GO:0003677">
    <property type="term" value="F:DNA binding"/>
    <property type="evidence" value="ECO:0007669"/>
    <property type="project" value="InterPro"/>
</dbReference>
<proteinExistence type="inferred from homology"/>
<dbReference type="SMART" id="SM00470">
    <property type="entry name" value="ParB"/>
    <property type="match status" value="1"/>
</dbReference>
<evidence type="ECO:0000313" key="5">
    <source>
        <dbReference type="EMBL" id="QBP14525.1"/>
    </source>
</evidence>
<evidence type="ECO:0000313" key="6">
    <source>
        <dbReference type="Proteomes" id="UP000253772"/>
    </source>
</evidence>
<dbReference type="InterPro" id="IPR041468">
    <property type="entry name" value="HTH_ParB/Spo0J"/>
</dbReference>
<dbReference type="Gene3D" id="1.10.10.2830">
    <property type="match status" value="1"/>
</dbReference>
<keyword evidence="5" id="KW-0614">Plasmid</keyword>
<reference evidence="5 6" key="1">
    <citation type="submission" date="2019-03" db="EMBL/GenBank/DDBJ databases">
        <title>Comparative insights into the high quality Complete genome sequence of highly metal resistant Cupriavidus metallidurans strain BS1 isolated from a gold-copper mine.</title>
        <authorList>
            <person name="Mazhar H.S."/>
            <person name="Rensing C."/>
        </authorList>
    </citation>
    <scope>NUCLEOTIDE SEQUENCE [LARGE SCALE GENOMIC DNA]</scope>
    <source>
        <strain evidence="5 6">BS1</strain>
        <plasmid evidence="5 6">p1</plasmid>
    </source>
</reference>
<dbReference type="InterPro" id="IPR036086">
    <property type="entry name" value="ParB/Sulfiredoxin_sf"/>
</dbReference>
<feature type="region of interest" description="Disordered" evidence="3">
    <location>
        <begin position="1"/>
        <end position="101"/>
    </location>
</feature>
<dbReference type="Gene3D" id="3.90.1530.30">
    <property type="match status" value="1"/>
</dbReference>
<dbReference type="InterPro" id="IPR003115">
    <property type="entry name" value="ParB_N"/>
</dbReference>
<keyword evidence="2" id="KW-0159">Chromosome partition</keyword>
<dbReference type="NCBIfam" id="TIGR00180">
    <property type="entry name" value="parB_part"/>
    <property type="match status" value="1"/>
</dbReference>
<organism evidence="5 6">
    <name type="scientific">Cupriavidus metallidurans</name>
    <dbReference type="NCBI Taxonomy" id="119219"/>
    <lineage>
        <taxon>Bacteria</taxon>
        <taxon>Pseudomonadati</taxon>
        <taxon>Pseudomonadota</taxon>
        <taxon>Betaproteobacteria</taxon>
        <taxon>Burkholderiales</taxon>
        <taxon>Burkholderiaceae</taxon>
        <taxon>Cupriavidus</taxon>
    </lineage>
</organism>
<dbReference type="GO" id="GO:0005694">
    <property type="term" value="C:chromosome"/>
    <property type="evidence" value="ECO:0007669"/>
    <property type="project" value="TreeGrafter"/>
</dbReference>
<dbReference type="Pfam" id="PF02195">
    <property type="entry name" value="ParB_N"/>
    <property type="match status" value="1"/>
</dbReference>